<reference evidence="2 4" key="1">
    <citation type="submission" date="2015-04" db="EMBL/GenBank/DDBJ databases">
        <title>The draft genome sequence of Roseovarius indicus B108T.</title>
        <authorList>
            <person name="Li G."/>
            <person name="Lai Q."/>
            <person name="Shao Z."/>
            <person name="Yan P."/>
        </authorList>
    </citation>
    <scope>NUCLEOTIDE SEQUENCE [LARGE SCALE GENOMIC DNA]</scope>
    <source>
        <strain evidence="2 4">B108</strain>
    </source>
</reference>
<evidence type="ECO:0000313" key="3">
    <source>
        <dbReference type="EMBL" id="QEW26628.1"/>
    </source>
</evidence>
<dbReference type="InterPro" id="IPR029068">
    <property type="entry name" value="Glyas_Bleomycin-R_OHBP_Dase"/>
</dbReference>
<sequence length="147" mass="15942">MTYPADLPPAPSPGAILESALYADNLDAAAAFYGNVMGLPEVIRVEGRHIFYRVGAGILLIFNPAATVEGSSNPKLPVPPHGAHGPGHLCFSATADELDQWRHRLQAAGHPIEADFQWPNGARSIYFRDPAGNSIEIAEPRLWFDEE</sequence>
<dbReference type="STRING" id="540747.SAMN04488031_101914"/>
<evidence type="ECO:0000259" key="1">
    <source>
        <dbReference type="PROSITE" id="PS51819"/>
    </source>
</evidence>
<dbReference type="InterPro" id="IPR037523">
    <property type="entry name" value="VOC_core"/>
</dbReference>
<proteinExistence type="predicted"/>
<dbReference type="KEGG" id="rid:RIdsm_02428"/>
<dbReference type="InterPro" id="IPR050383">
    <property type="entry name" value="GlyoxalaseI/FosfomycinResist"/>
</dbReference>
<dbReference type="Pfam" id="PF00903">
    <property type="entry name" value="Glyoxalase"/>
    <property type="match status" value="1"/>
</dbReference>
<accession>A0A0T5P8Y2</accession>
<dbReference type="PANTHER" id="PTHR21366">
    <property type="entry name" value="GLYOXALASE FAMILY PROTEIN"/>
    <property type="match status" value="1"/>
</dbReference>
<name>A0A0T5P8Y2_9RHOB</name>
<dbReference type="PROSITE" id="PS51819">
    <property type="entry name" value="VOC"/>
    <property type="match status" value="1"/>
</dbReference>
<dbReference type="Proteomes" id="UP000051401">
    <property type="component" value="Unassembled WGS sequence"/>
</dbReference>
<dbReference type="AlphaFoldDB" id="A0A0T5P8Y2"/>
<organism evidence="2 4">
    <name type="scientific">Roseovarius indicus</name>
    <dbReference type="NCBI Taxonomy" id="540747"/>
    <lineage>
        <taxon>Bacteria</taxon>
        <taxon>Pseudomonadati</taxon>
        <taxon>Pseudomonadota</taxon>
        <taxon>Alphaproteobacteria</taxon>
        <taxon>Rhodobacterales</taxon>
        <taxon>Roseobacteraceae</taxon>
        <taxon>Roseovarius</taxon>
    </lineage>
</organism>
<feature type="domain" description="VOC" evidence="1">
    <location>
        <begin position="15"/>
        <end position="140"/>
    </location>
</feature>
<dbReference type="SUPFAM" id="SSF54593">
    <property type="entry name" value="Glyoxalase/Bleomycin resistance protein/Dihydroxybiphenyl dioxygenase"/>
    <property type="match status" value="1"/>
</dbReference>
<dbReference type="Proteomes" id="UP000325785">
    <property type="component" value="Chromosome"/>
</dbReference>
<dbReference type="InterPro" id="IPR004360">
    <property type="entry name" value="Glyas_Fos-R_dOase_dom"/>
</dbReference>
<evidence type="ECO:0000313" key="4">
    <source>
        <dbReference type="Proteomes" id="UP000051401"/>
    </source>
</evidence>
<keyword evidence="4" id="KW-1185">Reference proteome</keyword>
<dbReference type="PANTHER" id="PTHR21366:SF22">
    <property type="entry name" value="VOC DOMAIN-CONTAINING PROTEIN"/>
    <property type="match status" value="1"/>
</dbReference>
<protein>
    <submittedName>
        <fullName evidence="2">Bleomycin resistance protein</fullName>
    </submittedName>
    <submittedName>
        <fullName evidence="3">Glyoxalase-like domain protein</fullName>
    </submittedName>
</protein>
<dbReference type="EMBL" id="CP031598">
    <property type="protein sequence ID" value="QEW26628.1"/>
    <property type="molecule type" value="Genomic_DNA"/>
</dbReference>
<dbReference type="Gene3D" id="3.10.180.10">
    <property type="entry name" value="2,3-Dihydroxybiphenyl 1,2-Dioxygenase, domain 1"/>
    <property type="match status" value="1"/>
</dbReference>
<reference evidence="3 5" key="2">
    <citation type="submission" date="2018-08" db="EMBL/GenBank/DDBJ databases">
        <title>Genetic Globetrotter - A new plasmid hitch-hiking vast phylogenetic and geographic distances.</title>
        <authorList>
            <person name="Vollmers J."/>
            <person name="Petersen J."/>
        </authorList>
    </citation>
    <scope>NUCLEOTIDE SEQUENCE [LARGE SCALE GENOMIC DNA]</scope>
    <source>
        <strain evidence="3 5">DSM 26383</strain>
    </source>
</reference>
<dbReference type="RefSeq" id="WP_057816610.1">
    <property type="nucleotide sequence ID" value="NZ_CP031598.1"/>
</dbReference>
<dbReference type="EMBL" id="LAXI01000007">
    <property type="protein sequence ID" value="KRS17441.1"/>
    <property type="molecule type" value="Genomic_DNA"/>
</dbReference>
<dbReference type="OrthoDB" id="9812656at2"/>
<evidence type="ECO:0000313" key="5">
    <source>
        <dbReference type="Proteomes" id="UP000325785"/>
    </source>
</evidence>
<dbReference type="PATRIC" id="fig|540747.5.peg.5674"/>
<evidence type="ECO:0000313" key="2">
    <source>
        <dbReference type="EMBL" id="KRS17441.1"/>
    </source>
</evidence>
<gene>
    <name evidence="3" type="ORF">RIdsm_02428</name>
    <name evidence="2" type="ORF">XM52_13190</name>
</gene>